<dbReference type="PROSITE" id="PS51257">
    <property type="entry name" value="PROKAR_LIPOPROTEIN"/>
    <property type="match status" value="1"/>
</dbReference>
<protein>
    <recommendedName>
        <fullName evidence="5">Lipoprotein</fullName>
    </recommendedName>
</protein>
<comment type="caution">
    <text evidence="3">The sequence shown here is derived from an EMBL/GenBank/DDBJ whole genome shotgun (WGS) entry which is preliminary data.</text>
</comment>
<evidence type="ECO:0008006" key="5">
    <source>
        <dbReference type="Google" id="ProtNLM"/>
    </source>
</evidence>
<name>A0ABS5U265_9CELL</name>
<evidence type="ECO:0000313" key="4">
    <source>
        <dbReference type="Proteomes" id="UP000722125"/>
    </source>
</evidence>
<evidence type="ECO:0000256" key="1">
    <source>
        <dbReference type="SAM" id="MobiDB-lite"/>
    </source>
</evidence>
<feature type="region of interest" description="Disordered" evidence="1">
    <location>
        <begin position="27"/>
        <end position="58"/>
    </location>
</feature>
<feature type="compositionally biased region" description="Low complexity" evidence="1">
    <location>
        <begin position="34"/>
        <end position="58"/>
    </location>
</feature>
<evidence type="ECO:0000256" key="2">
    <source>
        <dbReference type="SAM" id="SignalP"/>
    </source>
</evidence>
<feature type="signal peptide" evidence="2">
    <location>
        <begin position="1"/>
        <end position="23"/>
    </location>
</feature>
<feature type="chain" id="PRO_5046583043" description="Lipoprotein" evidence="2">
    <location>
        <begin position="24"/>
        <end position="210"/>
    </location>
</feature>
<accession>A0ABS5U265</accession>
<keyword evidence="4" id="KW-1185">Reference proteome</keyword>
<gene>
    <name evidence="3" type="ORF">KIN34_14490</name>
</gene>
<dbReference type="Proteomes" id="UP000722125">
    <property type="component" value="Unassembled WGS sequence"/>
</dbReference>
<keyword evidence="2" id="KW-0732">Signal</keyword>
<dbReference type="RefSeq" id="WP_214352489.1">
    <property type="nucleotide sequence ID" value="NZ_JAHBOH010000002.1"/>
</dbReference>
<sequence>MKTNRIPALAVAGILAITLTACSDTNTPAPSTPAPVAVESTPAATEPTTPAPVADEPTCPTFTAGDLLATMGDITCAEDAGFIAYRLAEGAIVVDPDADKIPAAVQKELAAPVAQSIKDYGQEVGDGAGVWAAAPQAAASISTELGRPVAVVASFTNDDGVTFAAWGSSAADELNAVSASTSHQSTLAKTKAWIADQPNADEWLIIDATV</sequence>
<evidence type="ECO:0000313" key="3">
    <source>
        <dbReference type="EMBL" id="MBT0995492.1"/>
    </source>
</evidence>
<organism evidence="3 4">
    <name type="scientific">Cellulomonas fulva</name>
    <dbReference type="NCBI Taxonomy" id="2835530"/>
    <lineage>
        <taxon>Bacteria</taxon>
        <taxon>Bacillati</taxon>
        <taxon>Actinomycetota</taxon>
        <taxon>Actinomycetes</taxon>
        <taxon>Micrococcales</taxon>
        <taxon>Cellulomonadaceae</taxon>
        <taxon>Cellulomonas</taxon>
    </lineage>
</organism>
<proteinExistence type="predicted"/>
<reference evidence="3 4" key="1">
    <citation type="submission" date="2021-05" db="EMBL/GenBank/DDBJ databases">
        <title>Description of Cellulomonas sp. DKR-3 sp. nov.</title>
        <authorList>
            <person name="Dahal R.H."/>
            <person name="Chaudhary D.K."/>
        </authorList>
    </citation>
    <scope>NUCLEOTIDE SEQUENCE [LARGE SCALE GENOMIC DNA]</scope>
    <source>
        <strain evidence="3 4">DKR-3</strain>
    </source>
</reference>
<dbReference type="EMBL" id="JAHBOH010000002">
    <property type="protein sequence ID" value="MBT0995492.1"/>
    <property type="molecule type" value="Genomic_DNA"/>
</dbReference>